<proteinExistence type="predicted"/>
<sequence length="53" mass="6522">MNRPENYLAEVHPRTPEWNFNLYVITMWDVSTKYNPNELWYVEMILQDSKVFV</sequence>
<accession>A0ABU6RBD5</accession>
<reference evidence="1 2" key="1">
    <citation type="journal article" date="2023" name="Plants (Basel)">
        <title>Bridging the Gap: Combining Genomics and Transcriptomics Approaches to Understand Stylosanthes scabra, an Orphan Legume from the Brazilian Caatinga.</title>
        <authorList>
            <person name="Ferreira-Neto J.R.C."/>
            <person name="da Silva M.D."/>
            <person name="Binneck E."/>
            <person name="de Melo N.F."/>
            <person name="da Silva R.H."/>
            <person name="de Melo A.L.T.M."/>
            <person name="Pandolfi V."/>
            <person name="Bustamante F.O."/>
            <person name="Brasileiro-Vidal A.C."/>
            <person name="Benko-Iseppon A.M."/>
        </authorList>
    </citation>
    <scope>NUCLEOTIDE SEQUENCE [LARGE SCALE GENOMIC DNA]</scope>
    <source>
        <tissue evidence="1">Leaves</tissue>
    </source>
</reference>
<name>A0ABU6RBD5_9FABA</name>
<dbReference type="EMBL" id="JASCZI010030319">
    <property type="protein sequence ID" value="MED6121248.1"/>
    <property type="molecule type" value="Genomic_DNA"/>
</dbReference>
<gene>
    <name evidence="1" type="ORF">PIB30_028196</name>
</gene>
<organism evidence="1 2">
    <name type="scientific">Stylosanthes scabra</name>
    <dbReference type="NCBI Taxonomy" id="79078"/>
    <lineage>
        <taxon>Eukaryota</taxon>
        <taxon>Viridiplantae</taxon>
        <taxon>Streptophyta</taxon>
        <taxon>Embryophyta</taxon>
        <taxon>Tracheophyta</taxon>
        <taxon>Spermatophyta</taxon>
        <taxon>Magnoliopsida</taxon>
        <taxon>eudicotyledons</taxon>
        <taxon>Gunneridae</taxon>
        <taxon>Pentapetalae</taxon>
        <taxon>rosids</taxon>
        <taxon>fabids</taxon>
        <taxon>Fabales</taxon>
        <taxon>Fabaceae</taxon>
        <taxon>Papilionoideae</taxon>
        <taxon>50 kb inversion clade</taxon>
        <taxon>dalbergioids sensu lato</taxon>
        <taxon>Dalbergieae</taxon>
        <taxon>Pterocarpus clade</taxon>
        <taxon>Stylosanthes</taxon>
    </lineage>
</organism>
<dbReference type="Proteomes" id="UP001341840">
    <property type="component" value="Unassembled WGS sequence"/>
</dbReference>
<comment type="caution">
    <text evidence="1">The sequence shown here is derived from an EMBL/GenBank/DDBJ whole genome shotgun (WGS) entry which is preliminary data.</text>
</comment>
<protein>
    <submittedName>
        <fullName evidence="1">Uncharacterized protein</fullName>
    </submittedName>
</protein>
<evidence type="ECO:0000313" key="1">
    <source>
        <dbReference type="EMBL" id="MED6121248.1"/>
    </source>
</evidence>
<keyword evidence="2" id="KW-1185">Reference proteome</keyword>
<evidence type="ECO:0000313" key="2">
    <source>
        <dbReference type="Proteomes" id="UP001341840"/>
    </source>
</evidence>